<sequence length="2489" mass="281127">MKSSQIRHIIWLLLLWLTPGSFVVMGQNVQQGTNVTHTQEATTSLDSIPPRYSVRKTVPGTLKDLSPRPADLQSPTNLRTEAEYDARTDKYFIRTKLGNSEIGVPMILTPEEYLDWTLKQSMQSYYRQKNGEQIGKGKEAFDFMDMKFNLGPAEKLFGPGGVQIRTQGNAELSFGMNYKNVKNPSLPESQRKTLGFDFDEKININVNGKVGDKVNMNMNYNTDATFDFDTKQLKLKYEGKEDEIIKLIEAGNVSMSTNNSLIRGVSALFGIRTDLQFGKLKLQAVISQQESEAKTVTSRGGAQTTTFDFSADNYEENRHFFLAHYFRDVYDKNLAQLPNILSGITINRIEVWVTNKRNNYDNPRNIVALTDLGEAFHIGNSAEWPGTGNPANPTSNLNAPANNANTLYTQMISQYAAARDISQASVTMNSINGVEAGMDYEKIESARLLTSSEYTLNSKLGYISLKQTLQPNEVLAVAFEYTLGGRSYQVGEFSSDIKETGQSLFVKLLKNTANSPDAACWDLMMKNVYSLNAYSVQKEKFQLNITYQSDTTGVYLRYIPEGKIAKMPLLRVMNLDRLNSQNQTGADGFFDFVEGYTVTASDGRIYFPVVEPFGSHLRKAIGNDALADKYVFQELYDSTRTVARQTAEKNKFRLTGEYRASNANEIRLGAMNVPQGSVRVTAGGMTLVENSDYTVDYTLGVVTILNQSIIDAGTAISVNLESNTLYSMQRKTMMGLNFTYDFSPDFSFGGSIMHLSEKPLTSKVAMGDEPLSNTLWGLNASWKKESQWLTNMLDKLPFVTATAPSSINLGVEFAHLIPGHAKGLQQNASYIDDFESTQSGIDLRQPSYWMLASTPNNPTLFPEASRSNDIAYGKNRALLAWYHIDGLFTRRNSSLTPTHIKNDLNQLSNHYVREVYEQELFPNKETPYQESAAMNVLNLAYYPQERGPYNLDTNLNADGTLRNPKQRWGGMMRKLDTSDFEAANIEYVTFWLLDPFIYEEGGSNPAGVQDSTPAGSITGGDLYLNLGEVSEDILKDGKKSFENGLPIDGDVTKTEETVWGRIPRDRSVVYAFDNSAGARRRQDVGLNGLSTEDERTFPTYQTYLSQVQRLVDADAYQKFYNDPAGDNYHYFRGSDYDREERSILDRYKYYNNTEGNSTASEDSPERYDISSKTVPDVEDINQDNTLNETEKYFQYRIRLTPADLKVGHNYITDKRTVSVRLRNGQTEEVSWYQFKVPVRSGEAVGSIKDFKSIRFMRMFLTGFEKPVVLRFATLELIRGEWRTYTDALNNTQQGAVTTSSATLDVSAVNIEENGDRTPVNYVMPPGISRVIDPGQPQLRQQNEQAMSLKLEKLAPGDARAVYKNTGMDMRQYRRLQMFAHAEALPDLSTDPQDGELSVFIRLGSDYRSNYYEYEIPLTLTPHGEYNGSTTAGCLAVWPKDNNLDIDLSTLTNVKKGRNRLKNIPNSGVTYAKVYSEYDPEKPANKVSVIGNPSLAEVKTIMIGVRNNARTVKSAEVWVNELRLTEFNEDGGWAAQGNLNVQLSDIGSINLAGHVETAGFGGLEQSVSERRLDDYYQYSFTTTFDLGRFFPKKARLTAPIYFSYSKEATTPKYNPLDKDMLLDDALDACTTDWERDSLMSIAREITTYRNFSLSNARLGIISKNPMPYDPGNFTFSYSRSLRHNQGSTTAYENETDWRGAMTYNYAPVYRPWEPFKSMKSKSPWMRFVKEFNLNWLPQSIAFNTDMTRHYYELQLRDLEALTAGTSVSGDTGIEGIPISVAKEYLWNRDFALRWDLTKNLRLNFTSATHAEIEEPYGVVNKDLYPDEYTAWKDTVRRSLLSLGRPIDFQQTFNATYKLPFDKFPITDWISADLRFASSYNWDRGVSLSDGIEMGNTVSNQRSIDVNSRFNLEAFYNKIPYLKNVNRRFSASYRKPVPAREQKPRRFDKEVQLQADTTLTINHGMNSRRPKVSALTVDGRRYPIRYKVLNANTLRIDTQDTARIKLTVVPGPNPEDGWWYKFGQHAARFAMSVRNFSFTYKNTYAMTLPGFRPEVGDMFGQKKHGGFLAPGLDFAFGFTGDSYIDRALQNDWLICNDSVVSPASSNALEDLQLRISLEPIRDLKIDLTANRTRNRSREMQYMFAGTPDTRSGNFSMSIISIGSAFESHNANDGYHSGTFERFRNNLEVIRNRVEAQYLGSQYPQGTALAGKTFDPANGTVSKHSPDVMIPAFFAAYTGRSARNSALDFFPSLFSMMPNWRVTYTGLTKIAWFKKNFRSVNLNHAYRSTYSVGSYNTFQSFMSYMGDIGFVEDVQTGNPIPSSRFDVSMVSINEQFSPLIGMDATLKNGLTAKVEYKTSRILNLSMSACQLVETASRDFVIGLGYKIINFNLFSRRNVKDSKNRISHDLALRADISFRNQSALCRDVQQGFAQATNGNKALKISCSADYTLSRLLTLRLYYDRQQNTPLVSSSSYPVVSADFGFSMKFSLTR</sequence>
<dbReference type="InterPro" id="IPR025684">
    <property type="entry name" value="SprA_N_dom"/>
</dbReference>
<protein>
    <submittedName>
        <fullName evidence="2">Cell surface protein SprA</fullName>
    </submittedName>
</protein>
<organism evidence="2 3">
    <name type="scientific">Bacteroides stercorirosoris</name>
    <dbReference type="NCBI Taxonomy" id="871324"/>
    <lineage>
        <taxon>Bacteria</taxon>
        <taxon>Pseudomonadati</taxon>
        <taxon>Bacteroidota</taxon>
        <taxon>Bacteroidia</taxon>
        <taxon>Bacteroidales</taxon>
        <taxon>Bacteroidaceae</taxon>
        <taxon>Bacteroides</taxon>
    </lineage>
</organism>
<dbReference type="InterPro" id="IPR026377">
    <property type="entry name" value="Cell_surface_SprA"/>
</dbReference>
<evidence type="ECO:0000259" key="1">
    <source>
        <dbReference type="Pfam" id="PF14349"/>
    </source>
</evidence>
<dbReference type="NCBIfam" id="TIGR04189">
    <property type="entry name" value="surface_SprA"/>
    <property type="match status" value="1"/>
</dbReference>
<evidence type="ECO:0000313" key="2">
    <source>
        <dbReference type="EMBL" id="SHJ43595.1"/>
    </source>
</evidence>
<dbReference type="Proteomes" id="UP000184192">
    <property type="component" value="Unassembled WGS sequence"/>
</dbReference>
<name>A0A1M6JA53_9BACE</name>
<dbReference type="Pfam" id="PF14349">
    <property type="entry name" value="SprA_N"/>
    <property type="match status" value="2"/>
</dbReference>
<dbReference type="RefSeq" id="WP_073314487.1">
    <property type="nucleotide sequence ID" value="NZ_FQZN01000028.1"/>
</dbReference>
<dbReference type="EMBL" id="FQZN01000028">
    <property type="protein sequence ID" value="SHJ43595.1"/>
    <property type="molecule type" value="Genomic_DNA"/>
</dbReference>
<dbReference type="eggNOG" id="COG1747">
    <property type="taxonomic scope" value="Bacteria"/>
</dbReference>
<feature type="domain" description="Gliding motility protein SprA N-terminal" evidence="1">
    <location>
        <begin position="1102"/>
        <end position="1625"/>
    </location>
</feature>
<proteinExistence type="predicted"/>
<evidence type="ECO:0000313" key="3">
    <source>
        <dbReference type="Proteomes" id="UP000184192"/>
    </source>
</evidence>
<dbReference type="GeneID" id="92713834"/>
<accession>A0A1M6JA53</accession>
<feature type="domain" description="Gliding motility protein SprA N-terminal" evidence="1">
    <location>
        <begin position="81"/>
        <end position="462"/>
    </location>
</feature>
<reference evidence="3" key="1">
    <citation type="submission" date="2016-11" db="EMBL/GenBank/DDBJ databases">
        <authorList>
            <person name="Varghese N."/>
            <person name="Submissions S."/>
        </authorList>
    </citation>
    <scope>NUCLEOTIDE SEQUENCE [LARGE SCALE GENOMIC DNA]</scope>
    <source>
        <strain evidence="3">DSM 26884</strain>
    </source>
</reference>
<keyword evidence="3" id="KW-1185">Reference proteome</keyword>
<gene>
    <name evidence="2" type="ORF">SAMN05444350_1283</name>
</gene>